<organism evidence="7 8">
    <name type="scientific">Magallana gigas</name>
    <name type="common">Pacific oyster</name>
    <name type="synonym">Crassostrea gigas</name>
    <dbReference type="NCBI Taxonomy" id="29159"/>
    <lineage>
        <taxon>Eukaryota</taxon>
        <taxon>Metazoa</taxon>
        <taxon>Spiralia</taxon>
        <taxon>Lophotrochozoa</taxon>
        <taxon>Mollusca</taxon>
        <taxon>Bivalvia</taxon>
        <taxon>Autobranchia</taxon>
        <taxon>Pteriomorphia</taxon>
        <taxon>Ostreida</taxon>
        <taxon>Ostreoidea</taxon>
        <taxon>Ostreidae</taxon>
        <taxon>Magallana</taxon>
    </lineage>
</organism>
<keyword evidence="8" id="KW-1185">Reference proteome</keyword>
<accession>A0A8W8HQE6</accession>
<protein>
    <recommendedName>
        <fullName evidence="9">Serine/threonine-protein phosphatase 4 regulatory subunit 3</fullName>
    </recommendedName>
</protein>
<feature type="domain" description="Serine/threonine-protein phosphatase 4 regulatory subunit 3-like central" evidence="5">
    <location>
        <begin position="127"/>
        <end position="208"/>
    </location>
</feature>
<dbReference type="GO" id="GO:0072542">
    <property type="term" value="F:protein phosphatase activator activity"/>
    <property type="evidence" value="ECO:0007669"/>
    <property type="project" value="TreeGrafter"/>
</dbReference>
<evidence type="ECO:0000256" key="2">
    <source>
        <dbReference type="ARBA" id="ARBA00008809"/>
    </source>
</evidence>
<evidence type="ECO:0000313" key="7">
    <source>
        <dbReference type="EnsemblMetazoa" id="G10563.8:cds"/>
    </source>
</evidence>
<evidence type="ECO:0000259" key="5">
    <source>
        <dbReference type="Pfam" id="PF04802"/>
    </source>
</evidence>
<sequence>ERFLIRRKMAASDNRRRVKLYLLDEKKIWDDRGTGHVSSAYVEKLKGMSLLVRSETDGTILLESRIRPDTAYQKQQETLIVWSEADQYDLALSFQEKDGCDEIWEKICTVQGKDPSLDVTQDCIEESEEEFYNRYIVNGCLFQPVVEAFRQNGNRYNLLNSAMIELFEFIKTEDVKSLCTHIIEHHIKDLESVTYVNTFNALKVRYDQQQDRINGMPTFNKKNQLWIDSRTLEEEEERWFDQEDEVDDGETLVPMNDVLKSKLDSDFDQINRFMENRKAKDQSISRESPPRLLNKASININIKSGLTTNSPVNSPGHSPGSPGSPGSPPSPGSPLMGVPCPTPNSSPQTPSSSPSQDPSVISNKRLGLIGLVDYPDEDSDEEEEEEIPNAKRPRLST</sequence>
<comment type="similarity">
    <text evidence="2">Belongs to the SMEK family.</text>
</comment>
<feature type="compositionally biased region" description="Polar residues" evidence="4">
    <location>
        <begin position="304"/>
        <end position="313"/>
    </location>
</feature>
<feature type="compositionally biased region" description="Acidic residues" evidence="4">
    <location>
        <begin position="374"/>
        <end position="387"/>
    </location>
</feature>
<dbReference type="Pfam" id="PF04802">
    <property type="entry name" value="PP4R3"/>
    <property type="match status" value="1"/>
</dbReference>
<evidence type="ECO:0000256" key="1">
    <source>
        <dbReference type="ARBA" id="ARBA00004123"/>
    </source>
</evidence>
<evidence type="ECO:0000256" key="3">
    <source>
        <dbReference type="ARBA" id="ARBA00023242"/>
    </source>
</evidence>
<feature type="compositionally biased region" description="Low complexity" evidence="4">
    <location>
        <begin position="343"/>
        <end position="359"/>
    </location>
</feature>
<evidence type="ECO:0000256" key="4">
    <source>
        <dbReference type="SAM" id="MobiDB-lite"/>
    </source>
</evidence>
<reference evidence="7" key="1">
    <citation type="submission" date="2022-08" db="UniProtKB">
        <authorList>
            <consortium name="EnsemblMetazoa"/>
        </authorList>
    </citation>
    <scope>IDENTIFICATION</scope>
    <source>
        <strain evidence="7">05x7-T-G4-1.051#20</strain>
    </source>
</reference>
<feature type="domain" description="PP4R3 EVH1-like" evidence="6">
    <location>
        <begin position="15"/>
        <end position="111"/>
    </location>
</feature>
<dbReference type="GO" id="GO:0006974">
    <property type="term" value="P:DNA damage response"/>
    <property type="evidence" value="ECO:0007669"/>
    <property type="project" value="TreeGrafter"/>
</dbReference>
<dbReference type="GO" id="GO:0030289">
    <property type="term" value="C:protein phosphatase 4 complex"/>
    <property type="evidence" value="ECO:0007669"/>
    <property type="project" value="TreeGrafter"/>
</dbReference>
<evidence type="ECO:0008006" key="9">
    <source>
        <dbReference type="Google" id="ProtNLM"/>
    </source>
</evidence>
<dbReference type="InterPro" id="IPR011993">
    <property type="entry name" value="PH-like_dom_sf"/>
</dbReference>
<dbReference type="GO" id="GO:0005654">
    <property type="term" value="C:nucleoplasm"/>
    <property type="evidence" value="ECO:0007669"/>
    <property type="project" value="TreeGrafter"/>
</dbReference>
<feature type="region of interest" description="Disordered" evidence="4">
    <location>
        <begin position="304"/>
        <end position="397"/>
    </location>
</feature>
<dbReference type="InterPro" id="IPR006887">
    <property type="entry name" value="P4R3-like_central_dom"/>
</dbReference>
<keyword evidence="3" id="KW-0539">Nucleus</keyword>
<dbReference type="InterPro" id="IPR055236">
    <property type="entry name" value="EVH1_PP4R3"/>
</dbReference>
<dbReference type="InterPro" id="IPR051137">
    <property type="entry name" value="PP4R3-like"/>
</dbReference>
<comment type="subcellular location">
    <subcellularLocation>
        <location evidence="1">Nucleus</location>
    </subcellularLocation>
</comment>
<name>A0A8W8HQE6_MAGGI</name>
<dbReference type="FunFam" id="2.30.29.30:FF:000051">
    <property type="entry name" value="Serine/threonine-protein phosphatase 4 regulatory subunit 3B"/>
    <property type="match status" value="1"/>
</dbReference>
<dbReference type="Pfam" id="PF22972">
    <property type="entry name" value="EVH1_PP4R3"/>
    <property type="match status" value="1"/>
</dbReference>
<proteinExistence type="inferred from homology"/>
<evidence type="ECO:0000313" key="8">
    <source>
        <dbReference type="Proteomes" id="UP000005408"/>
    </source>
</evidence>
<dbReference type="SUPFAM" id="SSF50729">
    <property type="entry name" value="PH domain-like"/>
    <property type="match status" value="1"/>
</dbReference>
<dbReference type="EnsemblMetazoa" id="G10563.8">
    <property type="protein sequence ID" value="G10563.8:cds"/>
    <property type="gene ID" value="G10563"/>
</dbReference>
<dbReference type="AlphaFoldDB" id="A0A8W8HQE6"/>
<dbReference type="PANTHER" id="PTHR23318">
    <property type="entry name" value="ATP SYNTHASE GAMMA-RELATED"/>
    <property type="match status" value="1"/>
</dbReference>
<dbReference type="PANTHER" id="PTHR23318:SF0">
    <property type="entry name" value="SERINE_THREONINE-PROTEIN PHOSPHATASE 4 REGULATORY SUBUNIT 3"/>
    <property type="match status" value="1"/>
</dbReference>
<dbReference type="Gene3D" id="2.30.29.30">
    <property type="entry name" value="Pleckstrin-homology domain (PH domain)/Phosphotyrosine-binding domain (PTB)"/>
    <property type="match status" value="1"/>
</dbReference>
<evidence type="ECO:0000259" key="6">
    <source>
        <dbReference type="Pfam" id="PF22972"/>
    </source>
</evidence>
<dbReference type="Proteomes" id="UP000005408">
    <property type="component" value="Unassembled WGS sequence"/>
</dbReference>